<evidence type="ECO:0000313" key="3">
    <source>
        <dbReference type="Proteomes" id="UP000322917"/>
    </source>
</evidence>
<evidence type="ECO:0000259" key="1">
    <source>
        <dbReference type="Pfam" id="PF08241"/>
    </source>
</evidence>
<evidence type="ECO:0000313" key="2">
    <source>
        <dbReference type="EMBL" id="SHI91977.1"/>
    </source>
</evidence>
<dbReference type="OrthoDB" id="9791837at2"/>
<protein>
    <submittedName>
        <fullName evidence="2">Methyltransferase domain-containing protein</fullName>
    </submittedName>
</protein>
<dbReference type="Pfam" id="PF08241">
    <property type="entry name" value="Methyltransf_11"/>
    <property type="match status" value="1"/>
</dbReference>
<reference evidence="2 3" key="1">
    <citation type="submission" date="2016-11" db="EMBL/GenBank/DDBJ databases">
        <authorList>
            <person name="Varghese N."/>
            <person name="Submissions S."/>
        </authorList>
    </citation>
    <scope>NUCLEOTIDE SEQUENCE [LARGE SCALE GENOMIC DNA]</scope>
    <source>
        <strain evidence="2 3">DSM 15287</strain>
    </source>
</reference>
<dbReference type="Proteomes" id="UP000322917">
    <property type="component" value="Unassembled WGS sequence"/>
</dbReference>
<dbReference type="InterPro" id="IPR029063">
    <property type="entry name" value="SAM-dependent_MTases_sf"/>
</dbReference>
<dbReference type="RefSeq" id="WP_149734161.1">
    <property type="nucleotide sequence ID" value="NZ_FQZD01000009.1"/>
</dbReference>
<sequence>MKNTYDDKQFFDQYAKMLRSQQGLSSAGEWRQFRALFPDLSGKSVLDLGCGYGWHCKYAAECGAKRVLGIDLSEKMINAAKEKNNDPKITYRVCGVEDYDYPANSHDCVTSNLVLHYIADIGAIFRKVYLTLKKNGVFLLNMEHPIFTAGVNQDWIYDSDGKPQYWPVDNYFYPGERITHFLGQDVTKQHHTLTQILMGLISTGFRLEVVEDAMPSVDMMNLPGMADEMRRPMMLLIKAVRKETR</sequence>
<keyword evidence="2" id="KW-0489">Methyltransferase</keyword>
<keyword evidence="2" id="KW-0808">Transferase</keyword>
<proteinExistence type="predicted"/>
<dbReference type="Gene3D" id="3.40.50.150">
    <property type="entry name" value="Vaccinia Virus protein VP39"/>
    <property type="match status" value="1"/>
</dbReference>
<dbReference type="PANTHER" id="PTHR43861">
    <property type="entry name" value="TRANS-ACONITATE 2-METHYLTRANSFERASE-RELATED"/>
    <property type="match status" value="1"/>
</dbReference>
<gene>
    <name evidence="2" type="ORF">SAMN02745170_01346</name>
</gene>
<dbReference type="GO" id="GO:0032259">
    <property type="term" value="P:methylation"/>
    <property type="evidence" value="ECO:0007669"/>
    <property type="project" value="UniProtKB-KW"/>
</dbReference>
<dbReference type="GO" id="GO:0008757">
    <property type="term" value="F:S-adenosylmethionine-dependent methyltransferase activity"/>
    <property type="evidence" value="ECO:0007669"/>
    <property type="project" value="InterPro"/>
</dbReference>
<feature type="domain" description="Methyltransferase type 11" evidence="1">
    <location>
        <begin position="46"/>
        <end position="139"/>
    </location>
</feature>
<dbReference type="AlphaFoldDB" id="A0A1M6F2Q4"/>
<dbReference type="CDD" id="cd02440">
    <property type="entry name" value="AdoMet_MTases"/>
    <property type="match status" value="1"/>
</dbReference>
<organism evidence="2 3">
    <name type="scientific">Propionispora hippei DSM 15287</name>
    <dbReference type="NCBI Taxonomy" id="1123003"/>
    <lineage>
        <taxon>Bacteria</taxon>
        <taxon>Bacillati</taxon>
        <taxon>Bacillota</taxon>
        <taxon>Negativicutes</taxon>
        <taxon>Selenomonadales</taxon>
        <taxon>Sporomusaceae</taxon>
        <taxon>Propionispora</taxon>
    </lineage>
</organism>
<accession>A0A1M6F2Q4</accession>
<keyword evidence="3" id="KW-1185">Reference proteome</keyword>
<dbReference type="InterPro" id="IPR013216">
    <property type="entry name" value="Methyltransf_11"/>
</dbReference>
<dbReference type="EMBL" id="FQZD01000009">
    <property type="protein sequence ID" value="SHI91977.1"/>
    <property type="molecule type" value="Genomic_DNA"/>
</dbReference>
<dbReference type="SUPFAM" id="SSF53335">
    <property type="entry name" value="S-adenosyl-L-methionine-dependent methyltransferases"/>
    <property type="match status" value="1"/>
</dbReference>
<name>A0A1M6F2Q4_9FIRM</name>